<proteinExistence type="predicted"/>
<dbReference type="EMBL" id="KN716443">
    <property type="protein sequence ID" value="KJH44866.1"/>
    <property type="molecule type" value="Genomic_DNA"/>
</dbReference>
<feature type="compositionally biased region" description="Polar residues" evidence="2">
    <location>
        <begin position="14"/>
        <end position="24"/>
    </location>
</feature>
<evidence type="ECO:0000256" key="1">
    <source>
        <dbReference type="SAM" id="Coils"/>
    </source>
</evidence>
<dbReference type="Proteomes" id="UP000053766">
    <property type="component" value="Unassembled WGS sequence"/>
</dbReference>
<organism evidence="3 4">
    <name type="scientific">Dictyocaulus viviparus</name>
    <name type="common">Bovine lungworm</name>
    <dbReference type="NCBI Taxonomy" id="29172"/>
    <lineage>
        <taxon>Eukaryota</taxon>
        <taxon>Metazoa</taxon>
        <taxon>Ecdysozoa</taxon>
        <taxon>Nematoda</taxon>
        <taxon>Chromadorea</taxon>
        <taxon>Rhabditida</taxon>
        <taxon>Rhabditina</taxon>
        <taxon>Rhabditomorpha</taxon>
        <taxon>Strongyloidea</taxon>
        <taxon>Metastrongylidae</taxon>
        <taxon>Dictyocaulus</taxon>
    </lineage>
</organism>
<reference evidence="4" key="2">
    <citation type="journal article" date="2016" name="Sci. Rep.">
        <title>Dictyocaulus viviparus genome, variome and transcriptome elucidate lungworm biology and support future intervention.</title>
        <authorList>
            <person name="McNulty S.N."/>
            <person name="Strube C."/>
            <person name="Rosa B.A."/>
            <person name="Martin J.C."/>
            <person name="Tyagi R."/>
            <person name="Choi Y.J."/>
            <person name="Wang Q."/>
            <person name="Hallsworth Pepin K."/>
            <person name="Zhang X."/>
            <person name="Ozersky P."/>
            <person name="Wilson R.K."/>
            <person name="Sternberg P.W."/>
            <person name="Gasser R.B."/>
            <person name="Mitreva M."/>
        </authorList>
    </citation>
    <scope>NUCLEOTIDE SEQUENCE [LARGE SCALE GENOMIC DNA]</scope>
    <source>
        <strain evidence="4">HannoverDv2000</strain>
    </source>
</reference>
<gene>
    <name evidence="3" type="ORF">DICVIV_09116</name>
</gene>
<dbReference type="STRING" id="29172.A0A0D8XR77"/>
<feature type="region of interest" description="Disordered" evidence="2">
    <location>
        <begin position="1"/>
        <end position="34"/>
    </location>
</feature>
<feature type="coiled-coil region" evidence="1">
    <location>
        <begin position="259"/>
        <end position="332"/>
    </location>
</feature>
<reference evidence="3 4" key="1">
    <citation type="submission" date="2013-11" db="EMBL/GenBank/DDBJ databases">
        <title>Draft genome of the bovine lungworm Dictyocaulus viviparus.</title>
        <authorList>
            <person name="Mitreva M."/>
        </authorList>
    </citation>
    <scope>NUCLEOTIDE SEQUENCE [LARGE SCALE GENOMIC DNA]</scope>
    <source>
        <strain evidence="3 4">HannoverDv2000</strain>
    </source>
</reference>
<evidence type="ECO:0000313" key="4">
    <source>
        <dbReference type="Proteomes" id="UP000053766"/>
    </source>
</evidence>
<keyword evidence="1" id="KW-0175">Coiled coil</keyword>
<sequence length="676" mass="76312">MDDWHQENALDLTSDVSSMDSDNSTVDRAETSTNSLKQKDLSLLPDSACSHTTFVIPSHLTTDCGVLNHSTTPTGHSSSSFVNFSRPSERLSISQPDLPTVRAAPRAIVAKLNVSAGNISHPFKKPPRTRVPLIKTLEENEALKEEIAILKSKLNLETYKVAELTSLQPRNIQDILDEYYSLQMSKYDVDKERKHIAEAKRQAQSDVELAEVRAQAKYEERIEKLEATIAEKEELPTSLDALKGEDSDWTIRSEGDIITDELRVRLTAIEKENNALRKKIEEQQLELAEKSLLNNTFVVGAGCDVEKLLQQIDNLEIRLHDEEEQHNKTSSALVAYMSRCHTLEKKLQNINLSCAHWSFNGHTKDEVLQVVNKLRNLLRSLGEKNKELREKCTKLLGLKDLSEITTSSTGFDGVVNVAGDVFEKSCLLIENFEEKQQEVINILKSLTDNVTDFDESVIKILRGIEATEASGEQSLHRDALANLINPNCQPNPCETATYQNLSMMGASLSELINRSLNTSKVIVNFQEKLGTLRGVMQRMFENLRTCGMLFEDILKNLGSENDEIRQLVDRIKSMKFECSNVLEESRLLLNVIEETSKSVSMMQLEMSAWEQSLNETSFRMDYSVVPRITHCRATQTVQANEEIDAENLQESLEIRALLSAKEKEIERLQTMIGKVK</sequence>
<name>A0A0D8XR77_DICVI</name>
<dbReference type="OrthoDB" id="5801533at2759"/>
<protein>
    <submittedName>
        <fullName evidence="3">Uncharacterized protein</fullName>
    </submittedName>
</protein>
<evidence type="ECO:0000313" key="3">
    <source>
        <dbReference type="EMBL" id="KJH44866.1"/>
    </source>
</evidence>
<accession>A0A0D8XR77</accession>
<evidence type="ECO:0000256" key="2">
    <source>
        <dbReference type="SAM" id="MobiDB-lite"/>
    </source>
</evidence>
<keyword evidence="4" id="KW-1185">Reference proteome</keyword>
<dbReference type="AlphaFoldDB" id="A0A0D8XR77"/>